<dbReference type="OrthoDB" id="9764804at2"/>
<dbReference type="AlphaFoldDB" id="A0A5B2WSU2"/>
<keyword evidence="2" id="KW-1185">Reference proteome</keyword>
<name>A0A5B2WSU2_9PSEU</name>
<dbReference type="PANTHER" id="PTHR43739:SF5">
    <property type="entry name" value="EXO-ALPHA-SIALIDASE"/>
    <property type="match status" value="1"/>
</dbReference>
<sequence length="363" mass="39382">MADTVLLAIGTRKGLWLATSTDGRRSWDLAGPHHPMTAVYAVAIDTRRSSPRLLAGVTSEHFGPSVSTSDDLGATWREPDHAPVAFPADTDTALAQVWQLAPGPESEPDVVYAGVEPSALFRSTDGGVTYELVRGLWDHPHRSGWTPGYGGQAVHTVLAHPTDPRRVVVAMSTGGVYRTGDGGETWQASNAGIRAYFLPDEYPEFGQCVHKVAQHPSWPDRLFLQNHHGVYRSEDGAASWQSIAEGLPADFGFPMLTHPTRKDVIYTFPLTADGLRFPPEGRCRVFRSEDGGGSWTALTKGLPASGFWSVVLRDGMCVDDAFPAGVYFGARCGEVYGSRDEGDRWERIAAHLPDVLCVRAAVV</sequence>
<comment type="caution">
    <text evidence="1">The sequence shown here is derived from an EMBL/GenBank/DDBJ whole genome shotgun (WGS) entry which is preliminary data.</text>
</comment>
<dbReference type="Proteomes" id="UP000323454">
    <property type="component" value="Unassembled WGS sequence"/>
</dbReference>
<reference evidence="1 2" key="2">
    <citation type="submission" date="2019-09" db="EMBL/GenBank/DDBJ databases">
        <authorList>
            <person name="Jin C."/>
        </authorList>
    </citation>
    <scope>NUCLEOTIDE SEQUENCE [LARGE SCALE GENOMIC DNA]</scope>
    <source>
        <strain evidence="1 2">AN110305</strain>
    </source>
</reference>
<accession>A0A5B2WSU2</accession>
<proteinExistence type="predicted"/>
<reference evidence="1 2" key="1">
    <citation type="submission" date="2019-09" db="EMBL/GenBank/DDBJ databases">
        <title>Goodfellowia gen. nov., a new genus of the Pseudonocardineae related to Actinoalloteichus, containing Goodfellowia coeruleoviolacea gen. nov., comb. nov. gen. nov., comb. nov.</title>
        <authorList>
            <person name="Labeda D."/>
        </authorList>
    </citation>
    <scope>NUCLEOTIDE SEQUENCE [LARGE SCALE GENOMIC DNA]</scope>
    <source>
        <strain evidence="1 2">AN110305</strain>
    </source>
</reference>
<dbReference type="PANTHER" id="PTHR43739">
    <property type="entry name" value="XYLOGLUCANASE (EUROFUNG)"/>
    <property type="match status" value="1"/>
</dbReference>
<evidence type="ECO:0000313" key="2">
    <source>
        <dbReference type="Proteomes" id="UP000323454"/>
    </source>
</evidence>
<dbReference type="InterPro" id="IPR015943">
    <property type="entry name" value="WD40/YVTN_repeat-like_dom_sf"/>
</dbReference>
<dbReference type="GO" id="GO:0010411">
    <property type="term" value="P:xyloglucan metabolic process"/>
    <property type="evidence" value="ECO:0007669"/>
    <property type="project" value="TreeGrafter"/>
</dbReference>
<dbReference type="Gene3D" id="2.130.10.10">
    <property type="entry name" value="YVTN repeat-like/Quinoprotein amine dehydrogenase"/>
    <property type="match status" value="1"/>
</dbReference>
<dbReference type="SUPFAM" id="SSF110296">
    <property type="entry name" value="Oligoxyloglucan reducing end-specific cellobiohydrolase"/>
    <property type="match status" value="1"/>
</dbReference>
<organism evidence="1 2">
    <name type="scientific">Solihabitans fulvus</name>
    <dbReference type="NCBI Taxonomy" id="1892852"/>
    <lineage>
        <taxon>Bacteria</taxon>
        <taxon>Bacillati</taxon>
        <taxon>Actinomycetota</taxon>
        <taxon>Actinomycetes</taxon>
        <taxon>Pseudonocardiales</taxon>
        <taxon>Pseudonocardiaceae</taxon>
        <taxon>Solihabitans</taxon>
    </lineage>
</organism>
<dbReference type="RefSeq" id="WP_149853594.1">
    <property type="nucleotide sequence ID" value="NZ_VUOB01000064.1"/>
</dbReference>
<dbReference type="CDD" id="cd15482">
    <property type="entry name" value="Sialidase_non-viral"/>
    <property type="match status" value="1"/>
</dbReference>
<dbReference type="EMBL" id="VUOB01000064">
    <property type="protein sequence ID" value="KAA2253900.1"/>
    <property type="molecule type" value="Genomic_DNA"/>
</dbReference>
<protein>
    <submittedName>
        <fullName evidence="1">Exo-alpha-sialidase</fullName>
    </submittedName>
</protein>
<gene>
    <name evidence="1" type="ORF">F0L68_32025</name>
</gene>
<dbReference type="InterPro" id="IPR052025">
    <property type="entry name" value="Xyloglucanase_GH74"/>
</dbReference>
<evidence type="ECO:0000313" key="1">
    <source>
        <dbReference type="EMBL" id="KAA2253900.1"/>
    </source>
</evidence>